<dbReference type="Pfam" id="PF12833">
    <property type="entry name" value="HTH_18"/>
    <property type="match status" value="1"/>
</dbReference>
<dbReference type="InterPro" id="IPR018060">
    <property type="entry name" value="HTH_AraC"/>
</dbReference>
<keyword evidence="3" id="KW-0804">Transcription</keyword>
<evidence type="ECO:0000313" key="6">
    <source>
        <dbReference type="Proteomes" id="UP000677305"/>
    </source>
</evidence>
<dbReference type="AlphaFoldDB" id="A0A8J8SCH8"/>
<evidence type="ECO:0000256" key="3">
    <source>
        <dbReference type="ARBA" id="ARBA00023163"/>
    </source>
</evidence>
<evidence type="ECO:0000256" key="2">
    <source>
        <dbReference type="ARBA" id="ARBA00023125"/>
    </source>
</evidence>
<dbReference type="KEGG" id="vgu:HYG85_11200"/>
<dbReference type="PANTHER" id="PTHR47893">
    <property type="entry name" value="REGULATORY PROTEIN PCHR"/>
    <property type="match status" value="1"/>
</dbReference>
<dbReference type="RefSeq" id="WP_212693526.1">
    <property type="nucleotide sequence ID" value="NZ_CP058561.1"/>
</dbReference>
<dbReference type="PANTHER" id="PTHR47893:SF1">
    <property type="entry name" value="REGULATORY PROTEIN PCHR"/>
    <property type="match status" value="1"/>
</dbReference>
<gene>
    <name evidence="5" type="ORF">HYG85_11200</name>
</gene>
<evidence type="ECO:0000259" key="4">
    <source>
        <dbReference type="PROSITE" id="PS01124"/>
    </source>
</evidence>
<reference evidence="5 6" key="1">
    <citation type="submission" date="2020-07" db="EMBL/GenBank/DDBJ databases">
        <title>Vallitalea guaymasensis genome.</title>
        <authorList>
            <person name="Postec A."/>
        </authorList>
    </citation>
    <scope>NUCLEOTIDE SEQUENCE [LARGE SCALE GENOMIC DNA]</scope>
    <source>
        <strain evidence="5 6">Ra1766G1</strain>
    </source>
</reference>
<dbReference type="InterPro" id="IPR053142">
    <property type="entry name" value="PchR_regulatory_protein"/>
</dbReference>
<name>A0A8J8SCH8_9FIRM</name>
<feature type="domain" description="HTH araC/xylS-type" evidence="4">
    <location>
        <begin position="223"/>
        <end position="321"/>
    </location>
</feature>
<keyword evidence="6" id="KW-1185">Reference proteome</keyword>
<dbReference type="PROSITE" id="PS00041">
    <property type="entry name" value="HTH_ARAC_FAMILY_1"/>
    <property type="match status" value="1"/>
</dbReference>
<keyword evidence="1" id="KW-0805">Transcription regulation</keyword>
<dbReference type="SMART" id="SM00342">
    <property type="entry name" value="HTH_ARAC"/>
    <property type="match status" value="1"/>
</dbReference>
<dbReference type="InterPro" id="IPR020449">
    <property type="entry name" value="Tscrpt_reg_AraC-type_HTH"/>
</dbReference>
<sequence length="326" mass="38027">MKDVKDDSMYLNIIAKLTNANKDYSTYTIQPQYGKGTYIIVKIIPGFSLAFNNFSMNENMLNIIDRYQHFSEPILKINYCLKGKMLAFDKKGKICASGKGSTAYYEGIENICKFSHFDEYESISLFGYTNQITNIFQQVFHMDKSILRGFCNQINEEDNYTVIKNDLTTIGLLNDIKDNFSNGDIDSLRIRAIELFMYELKNFKTNKERKELYYSRTVVEKVEKIEKYISENLDEKLTIDYLCNEFNISMDTLKRCFKQVYSTSIYAYIKKSRLEKGKELLVSSEKSITEIALNCGYNNHHSFSKAFKDHYKITPRETRKVYVIGG</sequence>
<dbReference type="InterPro" id="IPR009057">
    <property type="entry name" value="Homeodomain-like_sf"/>
</dbReference>
<keyword evidence="2" id="KW-0238">DNA-binding</keyword>
<dbReference type="GO" id="GO:0003700">
    <property type="term" value="F:DNA-binding transcription factor activity"/>
    <property type="evidence" value="ECO:0007669"/>
    <property type="project" value="InterPro"/>
</dbReference>
<dbReference type="PRINTS" id="PR00032">
    <property type="entry name" value="HTHARAC"/>
</dbReference>
<proteinExistence type="predicted"/>
<dbReference type="EMBL" id="CP058561">
    <property type="protein sequence ID" value="QUH29455.1"/>
    <property type="molecule type" value="Genomic_DNA"/>
</dbReference>
<protein>
    <submittedName>
        <fullName evidence="5">Helix-turn-helix transcriptional regulator</fullName>
    </submittedName>
</protein>
<accession>A0A8J8SCH8</accession>
<dbReference type="PROSITE" id="PS01124">
    <property type="entry name" value="HTH_ARAC_FAMILY_2"/>
    <property type="match status" value="1"/>
</dbReference>
<organism evidence="5 6">
    <name type="scientific">Vallitalea guaymasensis</name>
    <dbReference type="NCBI Taxonomy" id="1185412"/>
    <lineage>
        <taxon>Bacteria</taxon>
        <taxon>Bacillati</taxon>
        <taxon>Bacillota</taxon>
        <taxon>Clostridia</taxon>
        <taxon>Lachnospirales</taxon>
        <taxon>Vallitaleaceae</taxon>
        <taxon>Vallitalea</taxon>
    </lineage>
</organism>
<dbReference type="GO" id="GO:0043565">
    <property type="term" value="F:sequence-specific DNA binding"/>
    <property type="evidence" value="ECO:0007669"/>
    <property type="project" value="InterPro"/>
</dbReference>
<evidence type="ECO:0000256" key="1">
    <source>
        <dbReference type="ARBA" id="ARBA00023015"/>
    </source>
</evidence>
<dbReference type="InterPro" id="IPR018062">
    <property type="entry name" value="HTH_AraC-typ_CS"/>
</dbReference>
<dbReference type="Gene3D" id="1.10.10.60">
    <property type="entry name" value="Homeodomain-like"/>
    <property type="match status" value="2"/>
</dbReference>
<dbReference type="Proteomes" id="UP000677305">
    <property type="component" value="Chromosome"/>
</dbReference>
<dbReference type="SUPFAM" id="SSF46689">
    <property type="entry name" value="Homeodomain-like"/>
    <property type="match status" value="2"/>
</dbReference>
<evidence type="ECO:0000313" key="5">
    <source>
        <dbReference type="EMBL" id="QUH29455.1"/>
    </source>
</evidence>